<dbReference type="EMBL" id="FUZT01000005">
    <property type="protein sequence ID" value="SKC70637.1"/>
    <property type="molecule type" value="Genomic_DNA"/>
</dbReference>
<dbReference type="Gene3D" id="3.10.20.30">
    <property type="match status" value="1"/>
</dbReference>
<dbReference type="FunFam" id="3.10.20.30:FF:000020">
    <property type="entry name" value="Xanthine dehydrogenase iron-sulfur subunit"/>
    <property type="match status" value="1"/>
</dbReference>
<dbReference type="Pfam" id="PF01799">
    <property type="entry name" value="Fer2_2"/>
    <property type="match status" value="1"/>
</dbReference>
<dbReference type="Proteomes" id="UP000190285">
    <property type="component" value="Unassembled WGS sequence"/>
</dbReference>
<dbReference type="GO" id="GO:0051537">
    <property type="term" value="F:2 iron, 2 sulfur cluster binding"/>
    <property type="evidence" value="ECO:0007669"/>
    <property type="project" value="UniProtKB-KW"/>
</dbReference>
<dbReference type="Pfam" id="PF00111">
    <property type="entry name" value="Fer2"/>
    <property type="match status" value="1"/>
</dbReference>
<dbReference type="InterPro" id="IPR036884">
    <property type="entry name" value="2Fe-2S-bd_dom_sf"/>
</dbReference>
<keyword evidence="1" id="KW-0001">2Fe-2S</keyword>
<feature type="domain" description="2Fe-2S ferredoxin-type" evidence="7">
    <location>
        <begin position="3"/>
        <end position="79"/>
    </location>
</feature>
<dbReference type="InterPro" id="IPR002888">
    <property type="entry name" value="2Fe-2S-bd"/>
</dbReference>
<dbReference type="PANTHER" id="PTHR44379">
    <property type="entry name" value="OXIDOREDUCTASE WITH IRON-SULFUR SUBUNIT"/>
    <property type="match status" value="1"/>
</dbReference>
<keyword evidence="4" id="KW-0408">Iron</keyword>
<gene>
    <name evidence="8" type="ORF">SAMN02194393_02469</name>
</gene>
<evidence type="ECO:0000256" key="4">
    <source>
        <dbReference type="ARBA" id="ARBA00023004"/>
    </source>
</evidence>
<evidence type="ECO:0000256" key="5">
    <source>
        <dbReference type="ARBA" id="ARBA00023014"/>
    </source>
</evidence>
<dbReference type="PROSITE" id="PS51085">
    <property type="entry name" value="2FE2S_FER_2"/>
    <property type="match status" value="1"/>
</dbReference>
<sequence length="155" mass="16842">MKVSIKLNINGDDYYTHVYPTRTLVDVLRDDLRLTGTKKGCGAGECGACTVLIDGKPVNSCMVLAVQAQGKKIITIEGLAENNDLDYIQKAFTENGAIQCGYCSPGFIMTTKALLDKNENPTEEEVRTAISGNLCRCTGYQKIVDSILKAAKTKK</sequence>
<dbReference type="InterPro" id="IPR012675">
    <property type="entry name" value="Beta-grasp_dom_sf"/>
</dbReference>
<dbReference type="SUPFAM" id="SSF54292">
    <property type="entry name" value="2Fe-2S ferredoxin-like"/>
    <property type="match status" value="1"/>
</dbReference>
<dbReference type="InterPro" id="IPR001041">
    <property type="entry name" value="2Fe-2S_ferredoxin-type"/>
</dbReference>
<dbReference type="GO" id="GO:0046872">
    <property type="term" value="F:metal ion binding"/>
    <property type="evidence" value="ECO:0007669"/>
    <property type="project" value="UniProtKB-KW"/>
</dbReference>
<dbReference type="SUPFAM" id="SSF47741">
    <property type="entry name" value="CO dehydrogenase ISP C-domain like"/>
    <property type="match status" value="1"/>
</dbReference>
<dbReference type="FunFam" id="1.10.150.120:FF:000003">
    <property type="entry name" value="Carbon monoxide dehydrogenase, small subunit"/>
    <property type="match status" value="1"/>
</dbReference>
<dbReference type="InterPro" id="IPR006058">
    <property type="entry name" value="2Fe2S_fd_BS"/>
</dbReference>
<keyword evidence="3" id="KW-0560">Oxidoreductase</keyword>
<evidence type="ECO:0000313" key="9">
    <source>
        <dbReference type="Proteomes" id="UP000190285"/>
    </source>
</evidence>
<name>A0A1T5L3M8_9FIRM</name>
<dbReference type="OrthoDB" id="9796880at2"/>
<dbReference type="PROSITE" id="PS00197">
    <property type="entry name" value="2FE2S_FER_1"/>
    <property type="match status" value="1"/>
</dbReference>
<dbReference type="PANTHER" id="PTHR44379:SF8">
    <property type="entry name" value="XANTHINE DEHYDROGENASE IRON-SULFUR-BINDING SUBUNIT XDHC-RELATED"/>
    <property type="match status" value="1"/>
</dbReference>
<evidence type="ECO:0000256" key="3">
    <source>
        <dbReference type="ARBA" id="ARBA00023002"/>
    </source>
</evidence>
<evidence type="ECO:0000256" key="1">
    <source>
        <dbReference type="ARBA" id="ARBA00022714"/>
    </source>
</evidence>
<dbReference type="InterPro" id="IPR051452">
    <property type="entry name" value="Diverse_Oxidoreductases"/>
</dbReference>
<dbReference type="InterPro" id="IPR036010">
    <property type="entry name" value="2Fe-2S_ferredoxin-like_sf"/>
</dbReference>
<evidence type="ECO:0000313" key="8">
    <source>
        <dbReference type="EMBL" id="SKC70637.1"/>
    </source>
</evidence>
<accession>A0A1T5L3M8</accession>
<evidence type="ECO:0000256" key="2">
    <source>
        <dbReference type="ARBA" id="ARBA00022723"/>
    </source>
</evidence>
<dbReference type="CDD" id="cd00207">
    <property type="entry name" value="fer2"/>
    <property type="match status" value="1"/>
</dbReference>
<keyword evidence="9" id="KW-1185">Reference proteome</keyword>
<dbReference type="AlphaFoldDB" id="A0A1T5L3M8"/>
<dbReference type="STRING" id="36842.SAMN02194393_02469"/>
<comment type="pathway">
    <text evidence="6">Alkaloid degradation; nicotine degradation.</text>
</comment>
<protein>
    <submittedName>
        <fullName evidence="8">Carbon-monoxide dehydrogenase small subunit</fullName>
    </submittedName>
</protein>
<dbReference type="RefSeq" id="WP_079491998.1">
    <property type="nucleotide sequence ID" value="NZ_FUZT01000005.1"/>
</dbReference>
<evidence type="ECO:0000259" key="7">
    <source>
        <dbReference type="PROSITE" id="PS51085"/>
    </source>
</evidence>
<proteinExistence type="predicted"/>
<organism evidence="8 9">
    <name type="scientific">Maledivibacter halophilus</name>
    <dbReference type="NCBI Taxonomy" id="36842"/>
    <lineage>
        <taxon>Bacteria</taxon>
        <taxon>Bacillati</taxon>
        <taxon>Bacillota</taxon>
        <taxon>Clostridia</taxon>
        <taxon>Peptostreptococcales</taxon>
        <taxon>Caminicellaceae</taxon>
        <taxon>Maledivibacter</taxon>
    </lineage>
</organism>
<evidence type="ECO:0000256" key="6">
    <source>
        <dbReference type="ARBA" id="ARBA00060707"/>
    </source>
</evidence>
<reference evidence="8 9" key="1">
    <citation type="submission" date="2017-02" db="EMBL/GenBank/DDBJ databases">
        <authorList>
            <person name="Peterson S.W."/>
        </authorList>
    </citation>
    <scope>NUCLEOTIDE SEQUENCE [LARGE SCALE GENOMIC DNA]</scope>
    <source>
        <strain evidence="8 9">M1</strain>
    </source>
</reference>
<keyword evidence="5" id="KW-0411">Iron-sulfur</keyword>
<dbReference type="Gene3D" id="1.10.150.120">
    <property type="entry name" value="[2Fe-2S]-binding domain"/>
    <property type="match status" value="1"/>
</dbReference>
<dbReference type="GO" id="GO:0016491">
    <property type="term" value="F:oxidoreductase activity"/>
    <property type="evidence" value="ECO:0007669"/>
    <property type="project" value="UniProtKB-KW"/>
</dbReference>
<keyword evidence="2" id="KW-0479">Metal-binding</keyword>